<feature type="chain" id="PRO_5015762252" evidence="1">
    <location>
        <begin position="20"/>
        <end position="137"/>
    </location>
</feature>
<dbReference type="OrthoDB" id="3512139at2759"/>
<dbReference type="InParanoid" id="A0A2T3B5Q1"/>
<proteinExistence type="predicted"/>
<dbReference type="RefSeq" id="XP_024722218.1">
    <property type="nucleotide sequence ID" value="XM_024866485.1"/>
</dbReference>
<evidence type="ECO:0000313" key="2">
    <source>
        <dbReference type="EMBL" id="PSS22063.1"/>
    </source>
</evidence>
<sequence>MQSPFHHLLLLFFLPLIPALSPTRTTILTHQLKTRAISECPTDHWRPLTPYRSTAFPEPWWFLPESDEANQDHWEVTHPTLPVEVRIPDPLLPTKNETVRALYRKALLLFAYDEKKSVCISPLAFFSSSEVEVENLW</sequence>
<dbReference type="AlphaFoldDB" id="A0A2T3B5Q1"/>
<keyword evidence="1" id="KW-0732">Signal</keyword>
<feature type="signal peptide" evidence="1">
    <location>
        <begin position="1"/>
        <end position="19"/>
    </location>
</feature>
<reference evidence="2 3" key="1">
    <citation type="journal article" date="2018" name="New Phytol.">
        <title>Comparative genomics and transcriptomics depict ericoid mycorrhizal fungi as versatile saprotrophs and plant mutualists.</title>
        <authorList>
            <person name="Martino E."/>
            <person name="Morin E."/>
            <person name="Grelet G.A."/>
            <person name="Kuo A."/>
            <person name="Kohler A."/>
            <person name="Daghino S."/>
            <person name="Barry K.W."/>
            <person name="Cichocki N."/>
            <person name="Clum A."/>
            <person name="Dockter R.B."/>
            <person name="Hainaut M."/>
            <person name="Kuo R.C."/>
            <person name="LaButti K."/>
            <person name="Lindahl B.D."/>
            <person name="Lindquist E.A."/>
            <person name="Lipzen A."/>
            <person name="Khouja H.R."/>
            <person name="Magnuson J."/>
            <person name="Murat C."/>
            <person name="Ohm R.A."/>
            <person name="Singer S.W."/>
            <person name="Spatafora J.W."/>
            <person name="Wang M."/>
            <person name="Veneault-Fourrey C."/>
            <person name="Henrissat B."/>
            <person name="Grigoriev I.V."/>
            <person name="Martin F.M."/>
            <person name="Perotto S."/>
        </authorList>
    </citation>
    <scope>NUCLEOTIDE SEQUENCE [LARGE SCALE GENOMIC DNA]</scope>
    <source>
        <strain evidence="2 3">ATCC 22711</strain>
    </source>
</reference>
<evidence type="ECO:0000256" key="1">
    <source>
        <dbReference type="SAM" id="SignalP"/>
    </source>
</evidence>
<protein>
    <submittedName>
        <fullName evidence="2">Uncharacterized protein</fullName>
    </submittedName>
</protein>
<dbReference type="Proteomes" id="UP000241818">
    <property type="component" value="Unassembled WGS sequence"/>
</dbReference>
<dbReference type="EMBL" id="KZ679009">
    <property type="protein sequence ID" value="PSS22063.1"/>
    <property type="molecule type" value="Genomic_DNA"/>
</dbReference>
<name>A0A2T3B5Q1_AMORE</name>
<evidence type="ECO:0000313" key="3">
    <source>
        <dbReference type="Proteomes" id="UP000241818"/>
    </source>
</evidence>
<dbReference type="GeneID" id="36574566"/>
<accession>A0A2T3B5Q1</accession>
<gene>
    <name evidence="2" type="ORF">M430DRAFT_34071</name>
</gene>
<keyword evidence="3" id="KW-1185">Reference proteome</keyword>
<organism evidence="2 3">
    <name type="scientific">Amorphotheca resinae ATCC 22711</name>
    <dbReference type="NCBI Taxonomy" id="857342"/>
    <lineage>
        <taxon>Eukaryota</taxon>
        <taxon>Fungi</taxon>
        <taxon>Dikarya</taxon>
        <taxon>Ascomycota</taxon>
        <taxon>Pezizomycotina</taxon>
        <taxon>Leotiomycetes</taxon>
        <taxon>Helotiales</taxon>
        <taxon>Amorphothecaceae</taxon>
        <taxon>Amorphotheca</taxon>
    </lineage>
</organism>